<name>A0A814G6M7_9BILA</name>
<evidence type="ECO:0000313" key="2">
    <source>
        <dbReference type="EMBL" id="CAF0949251.1"/>
    </source>
</evidence>
<evidence type="ECO:0000313" key="3">
    <source>
        <dbReference type="EMBL" id="CAF0992420.1"/>
    </source>
</evidence>
<comment type="caution">
    <text evidence="3">The sequence shown here is derived from an EMBL/GenBank/DDBJ whole genome shotgun (WGS) entry which is preliminary data.</text>
</comment>
<organism evidence="3 4">
    <name type="scientific">Rotaria sordida</name>
    <dbReference type="NCBI Taxonomy" id="392033"/>
    <lineage>
        <taxon>Eukaryota</taxon>
        <taxon>Metazoa</taxon>
        <taxon>Spiralia</taxon>
        <taxon>Gnathifera</taxon>
        <taxon>Rotifera</taxon>
        <taxon>Eurotatoria</taxon>
        <taxon>Bdelloidea</taxon>
        <taxon>Philodinida</taxon>
        <taxon>Philodinidae</taxon>
        <taxon>Rotaria</taxon>
    </lineage>
</organism>
<gene>
    <name evidence="3" type="ORF">JXQ802_LOCUS13741</name>
    <name evidence="2" type="ORF">PYM288_LOCUS12034</name>
</gene>
<dbReference type="AlphaFoldDB" id="A0A814G6M7"/>
<dbReference type="Proteomes" id="UP000663854">
    <property type="component" value="Unassembled WGS sequence"/>
</dbReference>
<accession>A0A814G6M7</accession>
<protein>
    <submittedName>
        <fullName evidence="3">Uncharacterized protein</fullName>
    </submittedName>
</protein>
<reference evidence="3" key="1">
    <citation type="submission" date="2021-02" db="EMBL/GenBank/DDBJ databases">
        <authorList>
            <person name="Nowell W R."/>
        </authorList>
    </citation>
    <scope>NUCLEOTIDE SEQUENCE</scope>
</reference>
<keyword evidence="1" id="KW-0812">Transmembrane</keyword>
<keyword evidence="4" id="KW-1185">Reference proteome</keyword>
<evidence type="ECO:0000256" key="1">
    <source>
        <dbReference type="SAM" id="Phobius"/>
    </source>
</evidence>
<sequence length="95" mass="10237">MSSTGSDLSTSGIIGIVVGGVFTIVSIIGIIVALCALCGKKNNPTQVQPYYPYPNSQNPYGQPMAQGYYPQQQAWNSQSMTYIENPSYGSSKTNY</sequence>
<dbReference type="EMBL" id="CAJNOL010000299">
    <property type="protein sequence ID" value="CAF0992420.1"/>
    <property type="molecule type" value="Genomic_DNA"/>
</dbReference>
<dbReference type="Proteomes" id="UP000663870">
    <property type="component" value="Unassembled WGS sequence"/>
</dbReference>
<proteinExistence type="predicted"/>
<keyword evidence="1" id="KW-0472">Membrane</keyword>
<dbReference type="EMBL" id="CAJNOH010000216">
    <property type="protein sequence ID" value="CAF0949251.1"/>
    <property type="molecule type" value="Genomic_DNA"/>
</dbReference>
<evidence type="ECO:0000313" key="4">
    <source>
        <dbReference type="Proteomes" id="UP000663870"/>
    </source>
</evidence>
<feature type="transmembrane region" description="Helical" evidence="1">
    <location>
        <begin position="12"/>
        <end position="37"/>
    </location>
</feature>
<keyword evidence="1" id="KW-1133">Transmembrane helix</keyword>